<evidence type="ECO:0000256" key="8">
    <source>
        <dbReference type="RuleBase" id="RU004190"/>
    </source>
</evidence>
<evidence type="ECO:0000256" key="7">
    <source>
        <dbReference type="ARBA" id="ARBA00047343"/>
    </source>
</evidence>
<dbReference type="CDD" id="cd02509">
    <property type="entry name" value="GDP-M1P_Guanylyltransferase"/>
    <property type="match status" value="1"/>
</dbReference>
<dbReference type="Pfam" id="PF01050">
    <property type="entry name" value="MannoseP_isomer"/>
    <property type="match status" value="1"/>
</dbReference>
<keyword evidence="13" id="KW-1185">Reference proteome</keyword>
<evidence type="ECO:0000256" key="5">
    <source>
        <dbReference type="ARBA" id="ARBA00022741"/>
    </source>
</evidence>
<keyword evidence="12" id="KW-0413">Isomerase</keyword>
<comment type="catalytic activity">
    <reaction evidence="7">
        <text>alpha-D-mannose 1-phosphate + GTP + H(+) = GDP-alpha-D-mannose + diphosphate</text>
        <dbReference type="Rhea" id="RHEA:15229"/>
        <dbReference type="ChEBI" id="CHEBI:15378"/>
        <dbReference type="ChEBI" id="CHEBI:33019"/>
        <dbReference type="ChEBI" id="CHEBI:37565"/>
        <dbReference type="ChEBI" id="CHEBI:57527"/>
        <dbReference type="ChEBI" id="CHEBI:58409"/>
        <dbReference type="EC" id="2.7.7.13"/>
    </reaction>
</comment>
<dbReference type="InterPro" id="IPR005835">
    <property type="entry name" value="NTP_transferase_dom"/>
</dbReference>
<gene>
    <name evidence="12" type="primary">cpsB</name>
    <name evidence="12" type="ORF">A0U92_11945</name>
</gene>
<evidence type="ECO:0000259" key="9">
    <source>
        <dbReference type="Pfam" id="PF00483"/>
    </source>
</evidence>
<dbReference type="Pfam" id="PF22640">
    <property type="entry name" value="ManC_GMP_beta-helix"/>
    <property type="match status" value="1"/>
</dbReference>
<dbReference type="SUPFAM" id="SSF53448">
    <property type="entry name" value="Nucleotide-diphospho-sugar transferases"/>
    <property type="match status" value="1"/>
</dbReference>
<feature type="domain" description="Nucleotidyl transferase" evidence="9">
    <location>
        <begin position="18"/>
        <end position="299"/>
    </location>
</feature>
<keyword evidence="3 12" id="KW-0808">Transferase</keyword>
<keyword evidence="4 12" id="KW-0548">Nucleotidyltransferase</keyword>
<dbReference type="Gene3D" id="2.60.120.10">
    <property type="entry name" value="Jelly Rolls"/>
    <property type="match status" value="1"/>
</dbReference>
<dbReference type="KEGG" id="aace:A0U92_11945"/>
<dbReference type="CDD" id="cd02213">
    <property type="entry name" value="cupin_PMI_typeII_C"/>
    <property type="match status" value="1"/>
</dbReference>
<dbReference type="GO" id="GO:0005525">
    <property type="term" value="F:GTP binding"/>
    <property type="evidence" value="ECO:0007669"/>
    <property type="project" value="UniProtKB-KW"/>
</dbReference>
<dbReference type="eggNOG" id="COG0836">
    <property type="taxonomic scope" value="Bacteria"/>
</dbReference>
<dbReference type="InterPro" id="IPR049577">
    <property type="entry name" value="GMPP_N"/>
</dbReference>
<dbReference type="Proteomes" id="UP000188937">
    <property type="component" value="Chromosome"/>
</dbReference>
<feature type="domain" description="Mannose-6-phosphate isomerase type II C-terminal" evidence="10">
    <location>
        <begin position="366"/>
        <end position="479"/>
    </location>
</feature>
<proteinExistence type="inferred from homology"/>
<dbReference type="eggNOG" id="COG0662">
    <property type="taxonomic scope" value="Bacteria"/>
</dbReference>
<dbReference type="Gene3D" id="3.90.550.10">
    <property type="entry name" value="Spore Coat Polysaccharide Biosynthesis Protein SpsA, Chain A"/>
    <property type="match status" value="1"/>
</dbReference>
<dbReference type="PANTHER" id="PTHR46390">
    <property type="entry name" value="MANNOSE-1-PHOSPHATE GUANYLYLTRANSFERASE"/>
    <property type="match status" value="1"/>
</dbReference>
<dbReference type="InterPro" id="IPR054566">
    <property type="entry name" value="ManC/GMP-like_b-helix"/>
</dbReference>
<name>A0A1U9KHU7_ACEAC</name>
<dbReference type="GO" id="GO:0004475">
    <property type="term" value="F:mannose-1-phosphate guanylyltransferase (GTP) activity"/>
    <property type="evidence" value="ECO:0007669"/>
    <property type="project" value="UniProtKB-EC"/>
</dbReference>
<keyword evidence="6" id="KW-0342">GTP-binding</keyword>
<dbReference type="NCBIfam" id="TIGR01479">
    <property type="entry name" value="GMP_PMI"/>
    <property type="match status" value="1"/>
</dbReference>
<dbReference type="InterPro" id="IPR006375">
    <property type="entry name" value="Man1P_GuaTrfase/Man6P_Isoase"/>
</dbReference>
<comment type="similarity">
    <text evidence="1 8">Belongs to the mannose-6-phosphate isomerase type 2 family.</text>
</comment>
<dbReference type="SUPFAM" id="SSF51182">
    <property type="entry name" value="RmlC-like cupins"/>
    <property type="match status" value="1"/>
</dbReference>
<dbReference type="EMBL" id="CP014692">
    <property type="protein sequence ID" value="AQS85381.1"/>
    <property type="molecule type" value="Genomic_DNA"/>
</dbReference>
<protein>
    <recommendedName>
        <fullName evidence="2">mannose-1-phosphate guanylyltransferase</fullName>
        <ecNumber evidence="2">2.7.7.13</ecNumber>
    </recommendedName>
</protein>
<keyword evidence="5" id="KW-0547">Nucleotide-binding</keyword>
<feature type="domain" description="MannoseP isomerase/GMP-like beta-helix" evidence="11">
    <location>
        <begin position="313"/>
        <end position="361"/>
    </location>
</feature>
<evidence type="ECO:0000256" key="2">
    <source>
        <dbReference type="ARBA" id="ARBA00012387"/>
    </source>
</evidence>
<evidence type="ECO:0000256" key="3">
    <source>
        <dbReference type="ARBA" id="ARBA00022679"/>
    </source>
</evidence>
<dbReference type="FunFam" id="2.60.120.10:FF:000032">
    <property type="entry name" value="Mannose-1-phosphate guanylyltransferase/mannose-6-phosphate isomerase"/>
    <property type="match status" value="1"/>
</dbReference>
<dbReference type="InterPro" id="IPR029044">
    <property type="entry name" value="Nucleotide-diphossugar_trans"/>
</dbReference>
<dbReference type="GO" id="GO:0000271">
    <property type="term" value="P:polysaccharide biosynthetic process"/>
    <property type="evidence" value="ECO:0007669"/>
    <property type="project" value="InterPro"/>
</dbReference>
<evidence type="ECO:0000259" key="10">
    <source>
        <dbReference type="Pfam" id="PF01050"/>
    </source>
</evidence>
<organism evidence="12 13">
    <name type="scientific">Acetobacter aceti</name>
    <dbReference type="NCBI Taxonomy" id="435"/>
    <lineage>
        <taxon>Bacteria</taxon>
        <taxon>Pseudomonadati</taxon>
        <taxon>Pseudomonadota</taxon>
        <taxon>Alphaproteobacteria</taxon>
        <taxon>Acetobacterales</taxon>
        <taxon>Acetobacteraceae</taxon>
        <taxon>Acetobacter</taxon>
        <taxon>Acetobacter subgen. Acetobacter</taxon>
    </lineage>
</organism>
<dbReference type="InterPro" id="IPR051161">
    <property type="entry name" value="Mannose-6P_isomerase_type2"/>
</dbReference>
<sequence length="484" mass="53401">MNRTGIQMTDKNASTVIPVILSGGSGTRLWPMSRASFPKQLWPLLSAQSLLQETALRARDVSVSAPVIVCNEEHRFLIAEQLREAGVDSPKILLEPVGRNSAPAIAAAALLVAQTDPQAVLWLMAADAAITKPEALSSAMQNAVAGAEQGLVVTFGMKPTRPETGYGYIEVGQAISGLEGVSTVKAFREKPDTEQAEFFLRSGDYLWNSGMFVFRADTLIREMEEHAPEVMTAVRAAFEARKGDLFFERLGIEEFKAAPDISIDYAIAERSSNVAVVPADLGWSDVGSWDALWDISQKDPAGNVAVGDVLIEDSKNSYVRSEKYLTAVAGVDDLVVVTTDDAVLVTHRDRAQDVKKIVDRLKKAKRPEAASHNRCYRPWGFYESLIQNDRFQVKRIVVQPGEKLSLQKHFHRAEHWIVVGGVALVTRDEDKVLVRENESIYLPQGCVHRMENPGKIPLTLIEVQTGAYLGEDDIVRLEDTYNRS</sequence>
<dbReference type="PANTHER" id="PTHR46390:SF1">
    <property type="entry name" value="MANNOSE-1-PHOSPHATE GUANYLYLTRANSFERASE"/>
    <property type="match status" value="1"/>
</dbReference>
<evidence type="ECO:0000313" key="13">
    <source>
        <dbReference type="Proteomes" id="UP000188937"/>
    </source>
</evidence>
<evidence type="ECO:0000256" key="6">
    <source>
        <dbReference type="ARBA" id="ARBA00023134"/>
    </source>
</evidence>
<evidence type="ECO:0000259" key="11">
    <source>
        <dbReference type="Pfam" id="PF22640"/>
    </source>
</evidence>
<dbReference type="FunFam" id="3.90.550.10:FF:000046">
    <property type="entry name" value="Mannose-1-phosphate guanylyltransferase (GDP)"/>
    <property type="match status" value="1"/>
</dbReference>
<dbReference type="InterPro" id="IPR011051">
    <property type="entry name" value="RmlC_Cupin_sf"/>
</dbReference>
<evidence type="ECO:0000256" key="4">
    <source>
        <dbReference type="ARBA" id="ARBA00022695"/>
    </source>
</evidence>
<dbReference type="GO" id="GO:0016853">
    <property type="term" value="F:isomerase activity"/>
    <property type="evidence" value="ECO:0007669"/>
    <property type="project" value="UniProtKB-KW"/>
</dbReference>
<dbReference type="InterPro" id="IPR001538">
    <property type="entry name" value="Man6P_isomerase-2_C"/>
</dbReference>
<dbReference type="GO" id="GO:0009298">
    <property type="term" value="P:GDP-mannose biosynthetic process"/>
    <property type="evidence" value="ECO:0007669"/>
    <property type="project" value="TreeGrafter"/>
</dbReference>
<dbReference type="InterPro" id="IPR014710">
    <property type="entry name" value="RmlC-like_jellyroll"/>
</dbReference>
<dbReference type="OrthoDB" id="9806359at2"/>
<evidence type="ECO:0000313" key="12">
    <source>
        <dbReference type="EMBL" id="AQS85381.1"/>
    </source>
</evidence>
<dbReference type="STRING" id="435.A0U92_11945"/>
<accession>A0A1U9KHU7</accession>
<dbReference type="EC" id="2.7.7.13" evidence="2"/>
<evidence type="ECO:0000256" key="1">
    <source>
        <dbReference type="ARBA" id="ARBA00006115"/>
    </source>
</evidence>
<dbReference type="AlphaFoldDB" id="A0A1U9KHU7"/>
<reference evidence="12 13" key="1">
    <citation type="submission" date="2016-03" db="EMBL/GenBank/DDBJ databases">
        <title>Acetic acid bacteria sequencing.</title>
        <authorList>
            <person name="Brandt J."/>
            <person name="Jakob F."/>
            <person name="Vogel R.F."/>
        </authorList>
    </citation>
    <scope>NUCLEOTIDE SEQUENCE [LARGE SCALE GENOMIC DNA]</scope>
    <source>
        <strain evidence="12 13">TMW2.1153</strain>
    </source>
</reference>
<dbReference type="Pfam" id="PF00483">
    <property type="entry name" value="NTP_transferase"/>
    <property type="match status" value="1"/>
</dbReference>